<protein>
    <submittedName>
        <fullName evidence="2">Uncharacterized protein</fullName>
    </submittedName>
</protein>
<gene>
    <name evidence="2" type="ORF">EXIGLDRAFT_774036</name>
</gene>
<feature type="coiled-coil region" evidence="1">
    <location>
        <begin position="54"/>
        <end position="88"/>
    </location>
</feature>
<proteinExistence type="predicted"/>
<keyword evidence="1" id="KW-0175">Coiled coil</keyword>
<accession>A0A165EJ54</accession>
<organism evidence="2 3">
    <name type="scientific">Exidia glandulosa HHB12029</name>
    <dbReference type="NCBI Taxonomy" id="1314781"/>
    <lineage>
        <taxon>Eukaryota</taxon>
        <taxon>Fungi</taxon>
        <taxon>Dikarya</taxon>
        <taxon>Basidiomycota</taxon>
        <taxon>Agaricomycotina</taxon>
        <taxon>Agaricomycetes</taxon>
        <taxon>Auriculariales</taxon>
        <taxon>Exidiaceae</taxon>
        <taxon>Exidia</taxon>
    </lineage>
</organism>
<evidence type="ECO:0000313" key="2">
    <source>
        <dbReference type="EMBL" id="KZV87054.1"/>
    </source>
</evidence>
<keyword evidence="3" id="KW-1185">Reference proteome</keyword>
<dbReference type="AlphaFoldDB" id="A0A165EJ54"/>
<sequence length="99" mass="10870">MHFSRASGTDDVLGSTVISLIKLDCRSTAAAARSTSAVAKTMPFRLLGTMECKLREKRNRILELEMHVVKLEKRLKAKDEEIARLSAAQDAVGGANRKV</sequence>
<dbReference type="Proteomes" id="UP000077266">
    <property type="component" value="Unassembled WGS sequence"/>
</dbReference>
<dbReference type="EMBL" id="KV426137">
    <property type="protein sequence ID" value="KZV87054.1"/>
    <property type="molecule type" value="Genomic_DNA"/>
</dbReference>
<evidence type="ECO:0000256" key="1">
    <source>
        <dbReference type="SAM" id="Coils"/>
    </source>
</evidence>
<reference evidence="2 3" key="1">
    <citation type="journal article" date="2016" name="Mol. Biol. Evol.">
        <title>Comparative Genomics of Early-Diverging Mushroom-Forming Fungi Provides Insights into the Origins of Lignocellulose Decay Capabilities.</title>
        <authorList>
            <person name="Nagy L.G."/>
            <person name="Riley R."/>
            <person name="Tritt A."/>
            <person name="Adam C."/>
            <person name="Daum C."/>
            <person name="Floudas D."/>
            <person name="Sun H."/>
            <person name="Yadav J.S."/>
            <person name="Pangilinan J."/>
            <person name="Larsson K.H."/>
            <person name="Matsuura K."/>
            <person name="Barry K."/>
            <person name="Labutti K."/>
            <person name="Kuo R."/>
            <person name="Ohm R.A."/>
            <person name="Bhattacharya S.S."/>
            <person name="Shirouzu T."/>
            <person name="Yoshinaga Y."/>
            <person name="Martin F.M."/>
            <person name="Grigoriev I.V."/>
            <person name="Hibbett D.S."/>
        </authorList>
    </citation>
    <scope>NUCLEOTIDE SEQUENCE [LARGE SCALE GENOMIC DNA]</scope>
    <source>
        <strain evidence="2 3">HHB12029</strain>
    </source>
</reference>
<evidence type="ECO:0000313" key="3">
    <source>
        <dbReference type="Proteomes" id="UP000077266"/>
    </source>
</evidence>
<dbReference type="InParanoid" id="A0A165EJ54"/>
<name>A0A165EJ54_EXIGL</name>